<dbReference type="Gene3D" id="3.40.50.300">
    <property type="entry name" value="P-loop containing nucleotide triphosphate hydrolases"/>
    <property type="match status" value="1"/>
</dbReference>
<dbReference type="Proteomes" id="UP000782880">
    <property type="component" value="Unassembled WGS sequence"/>
</dbReference>
<dbReference type="InterPro" id="IPR027417">
    <property type="entry name" value="P-loop_NTPase"/>
</dbReference>
<reference evidence="1" key="1">
    <citation type="journal article" date="2021" name="PeerJ">
        <title>Extensive microbial diversity within the chicken gut microbiome revealed by metagenomics and culture.</title>
        <authorList>
            <person name="Gilroy R."/>
            <person name="Ravi A."/>
            <person name="Getino M."/>
            <person name="Pursley I."/>
            <person name="Horton D.L."/>
            <person name="Alikhan N.F."/>
            <person name="Baker D."/>
            <person name="Gharbi K."/>
            <person name="Hall N."/>
            <person name="Watson M."/>
            <person name="Adriaenssens E.M."/>
            <person name="Foster-Nyarko E."/>
            <person name="Jarju S."/>
            <person name="Secka A."/>
            <person name="Antonio M."/>
            <person name="Oren A."/>
            <person name="Chaudhuri R.R."/>
            <person name="La Ragione R."/>
            <person name="Hildebrand F."/>
            <person name="Pallen M.J."/>
        </authorList>
    </citation>
    <scope>NUCLEOTIDE SEQUENCE</scope>
    <source>
        <strain evidence="1">ChiBcec21-2208</strain>
    </source>
</reference>
<sequence length="197" mass="21517">MSGALSAAAAPVLAAARTLLETPRPALLAIDGRCGSGKSTLAAWLAEQLPCNLVHMDDFYLPPADRRPDWAQHPGANMDFARLREEVLLPLLAGQPADYRAYVCRDGALRPPVTLPPRGLTILEGSYALHPALQVPLACRVFVTCSPDCQRQRLQLREGAHFAAFEERWIPLEEGYLAACRPEKTCDFVLDTTALTV</sequence>
<keyword evidence="1" id="KW-0808">Transferase</keyword>
<reference evidence="1" key="2">
    <citation type="submission" date="2021-09" db="EMBL/GenBank/DDBJ databases">
        <authorList>
            <person name="Gilroy R."/>
        </authorList>
    </citation>
    <scope>NUCLEOTIDE SEQUENCE</scope>
    <source>
        <strain evidence="1">ChiBcec21-2208</strain>
    </source>
</reference>
<proteinExistence type="predicted"/>
<gene>
    <name evidence="1" type="ORF">K8V20_04710</name>
</gene>
<dbReference type="GO" id="GO:0016301">
    <property type="term" value="F:kinase activity"/>
    <property type="evidence" value="ECO:0007669"/>
    <property type="project" value="UniProtKB-KW"/>
</dbReference>
<name>A0A921IJG9_9FIRM</name>
<protein>
    <submittedName>
        <fullName evidence="1">Uridine kinase</fullName>
    </submittedName>
</protein>
<evidence type="ECO:0000313" key="1">
    <source>
        <dbReference type="EMBL" id="HJG27932.1"/>
    </source>
</evidence>
<comment type="caution">
    <text evidence="1">The sequence shown here is derived from an EMBL/GenBank/DDBJ whole genome shotgun (WGS) entry which is preliminary data.</text>
</comment>
<evidence type="ECO:0000313" key="2">
    <source>
        <dbReference type="Proteomes" id="UP000782880"/>
    </source>
</evidence>
<accession>A0A921IJG9</accession>
<dbReference type="EMBL" id="DYVE01000120">
    <property type="protein sequence ID" value="HJG27932.1"/>
    <property type="molecule type" value="Genomic_DNA"/>
</dbReference>
<organism evidence="1 2">
    <name type="scientific">Subdoligranulum variabile</name>
    <dbReference type="NCBI Taxonomy" id="214851"/>
    <lineage>
        <taxon>Bacteria</taxon>
        <taxon>Bacillati</taxon>
        <taxon>Bacillota</taxon>
        <taxon>Clostridia</taxon>
        <taxon>Eubacteriales</taxon>
        <taxon>Oscillospiraceae</taxon>
        <taxon>Subdoligranulum</taxon>
    </lineage>
</organism>
<dbReference type="AlphaFoldDB" id="A0A921IJG9"/>
<keyword evidence="1" id="KW-0418">Kinase</keyword>
<dbReference type="SUPFAM" id="SSF52540">
    <property type="entry name" value="P-loop containing nucleoside triphosphate hydrolases"/>
    <property type="match status" value="1"/>
</dbReference>